<evidence type="ECO:0000313" key="1">
    <source>
        <dbReference type="EMBL" id="TRY71672.1"/>
    </source>
</evidence>
<dbReference type="EMBL" id="VCGU01000008">
    <property type="protein sequence ID" value="TRY71672.1"/>
    <property type="molecule type" value="Genomic_DNA"/>
</dbReference>
<proteinExistence type="predicted"/>
<keyword evidence="2" id="KW-1185">Reference proteome</keyword>
<evidence type="ECO:0000313" key="2">
    <source>
        <dbReference type="Proteomes" id="UP000318571"/>
    </source>
</evidence>
<dbReference type="AlphaFoldDB" id="A0A553P222"/>
<sequence>MCTQTSIEEQENPKMNACHKWNGSVWINCLGNNPQGLTINSGDYVQISLDVDIDSVFVELNGQQLNYIVLETKDQTCENVRWEITDILFNNIFKYKKLSTSQHFFLREKSEKAKCMTFKFGTLDGVGTLNEMRFFKSCQKEIDMKKYVKEECKIRRKLYLGKT</sequence>
<gene>
    <name evidence="1" type="ORF">TCAL_16147</name>
</gene>
<reference evidence="1 2" key="1">
    <citation type="journal article" date="2018" name="Nat. Ecol. Evol.">
        <title>Genomic signatures of mitonuclear coevolution across populations of Tigriopus californicus.</title>
        <authorList>
            <person name="Barreto F.S."/>
            <person name="Watson E.T."/>
            <person name="Lima T.G."/>
            <person name="Willett C.S."/>
            <person name="Edmands S."/>
            <person name="Li W."/>
            <person name="Burton R.S."/>
        </authorList>
    </citation>
    <scope>NUCLEOTIDE SEQUENCE [LARGE SCALE GENOMIC DNA]</scope>
    <source>
        <strain evidence="1 2">San Diego</strain>
    </source>
</reference>
<protein>
    <submittedName>
        <fullName evidence="1">Uncharacterized protein</fullName>
    </submittedName>
</protein>
<organism evidence="1 2">
    <name type="scientific">Tigriopus californicus</name>
    <name type="common">Marine copepod</name>
    <dbReference type="NCBI Taxonomy" id="6832"/>
    <lineage>
        <taxon>Eukaryota</taxon>
        <taxon>Metazoa</taxon>
        <taxon>Ecdysozoa</taxon>
        <taxon>Arthropoda</taxon>
        <taxon>Crustacea</taxon>
        <taxon>Multicrustacea</taxon>
        <taxon>Hexanauplia</taxon>
        <taxon>Copepoda</taxon>
        <taxon>Harpacticoida</taxon>
        <taxon>Harpacticidae</taxon>
        <taxon>Tigriopus</taxon>
    </lineage>
</organism>
<comment type="caution">
    <text evidence="1">The sequence shown here is derived from an EMBL/GenBank/DDBJ whole genome shotgun (WGS) entry which is preliminary data.</text>
</comment>
<dbReference type="Proteomes" id="UP000318571">
    <property type="component" value="Chromosome 7"/>
</dbReference>
<accession>A0A553P222</accession>
<name>A0A553P222_TIGCA</name>